<keyword evidence="1" id="KW-0472">Membrane</keyword>
<keyword evidence="1" id="KW-1133">Transmembrane helix</keyword>
<dbReference type="Proteomes" id="UP000029556">
    <property type="component" value="Unassembled WGS sequence"/>
</dbReference>
<comment type="caution">
    <text evidence="2">The sequence shown here is derived from an EMBL/GenBank/DDBJ whole genome shotgun (WGS) entry which is preliminary data.</text>
</comment>
<dbReference type="RefSeq" id="WP_023058599.1">
    <property type="nucleotide sequence ID" value="NZ_JRNN01000066.1"/>
</dbReference>
<evidence type="ECO:0000256" key="1">
    <source>
        <dbReference type="SAM" id="Phobius"/>
    </source>
</evidence>
<keyword evidence="1" id="KW-0812">Transmembrane</keyword>
<evidence type="ECO:0000313" key="3">
    <source>
        <dbReference type="Proteomes" id="UP000029556"/>
    </source>
</evidence>
<proteinExistence type="predicted"/>
<accession>A0A096BMY5</accession>
<dbReference type="EMBL" id="JRNN01000066">
    <property type="protein sequence ID" value="KGF34544.1"/>
    <property type="molecule type" value="Genomic_DNA"/>
</dbReference>
<feature type="transmembrane region" description="Helical" evidence="1">
    <location>
        <begin position="46"/>
        <end position="67"/>
    </location>
</feature>
<protein>
    <submittedName>
        <fullName evidence="2">Uncharacterized protein</fullName>
    </submittedName>
</protein>
<name>A0A096BMY5_9BACT</name>
<gene>
    <name evidence="2" type="ORF">HMPREF2137_07050</name>
</gene>
<evidence type="ECO:0000313" key="2">
    <source>
        <dbReference type="EMBL" id="KGF34544.1"/>
    </source>
</evidence>
<dbReference type="AlphaFoldDB" id="A0A096BMY5"/>
<sequence>MANGRTTHMRESAWTLTTVTKQRRVKIGAFPFGGDKRKDRQPLAQVFAPMCIRCSWFMWIVSAVFVGDCFTMDDGIG</sequence>
<organism evidence="2 3">
    <name type="scientific">Hoylesella buccalis DNF00853</name>
    <dbReference type="NCBI Taxonomy" id="1401074"/>
    <lineage>
        <taxon>Bacteria</taxon>
        <taxon>Pseudomonadati</taxon>
        <taxon>Bacteroidota</taxon>
        <taxon>Bacteroidia</taxon>
        <taxon>Bacteroidales</taxon>
        <taxon>Prevotellaceae</taxon>
        <taxon>Hoylesella</taxon>
    </lineage>
</organism>
<reference evidence="2 3" key="1">
    <citation type="submission" date="2014-07" db="EMBL/GenBank/DDBJ databases">
        <authorList>
            <person name="McCorrison J."/>
            <person name="Sanka R."/>
            <person name="Torralba M."/>
            <person name="Gillis M."/>
            <person name="Haft D.H."/>
            <person name="Methe B."/>
            <person name="Sutton G."/>
            <person name="Nelson K.E."/>
        </authorList>
    </citation>
    <scope>NUCLEOTIDE SEQUENCE [LARGE SCALE GENOMIC DNA]</scope>
    <source>
        <strain evidence="2 3">DNF00853</strain>
    </source>
</reference>